<dbReference type="EMBL" id="MPUH01000085">
    <property type="protein sequence ID" value="OMJ91260.1"/>
    <property type="molecule type" value="Genomic_DNA"/>
</dbReference>
<comment type="cofactor">
    <cofactor evidence="10">
        <name>Zn(2+)</name>
        <dbReference type="ChEBI" id="CHEBI:29105"/>
    </cofactor>
    <text evidence="10">Binds 1 zinc ion per subunit.</text>
</comment>
<accession>A0A1R2CQK4</accession>
<gene>
    <name evidence="14" type="ORF">SteCoe_6239</name>
</gene>
<protein>
    <recommendedName>
        <fullName evidence="12 13">EGF-like domain-containing protein</fullName>
    </recommendedName>
</protein>
<dbReference type="OrthoDB" id="527990at2759"/>
<dbReference type="Gene3D" id="2.30.34.10">
    <property type="entry name" value="Leishmanolysin domain 4"/>
    <property type="match status" value="1"/>
</dbReference>
<feature type="binding site" evidence="10">
    <location>
        <position position="253"/>
    </location>
    <ligand>
        <name>Zn(2+)</name>
        <dbReference type="ChEBI" id="CHEBI:29105"/>
        <note>catalytic</note>
    </ligand>
</feature>
<feature type="binding site" evidence="10">
    <location>
        <position position="185"/>
    </location>
    <ligand>
        <name>Zn(2+)</name>
        <dbReference type="ChEBI" id="CHEBI:29105"/>
        <note>catalytic</note>
    </ligand>
</feature>
<reference evidence="14 15" key="1">
    <citation type="submission" date="2016-11" db="EMBL/GenBank/DDBJ databases">
        <title>The macronuclear genome of Stentor coeruleus: a giant cell with tiny introns.</title>
        <authorList>
            <person name="Slabodnick M."/>
            <person name="Ruby J.G."/>
            <person name="Reiff S.B."/>
            <person name="Swart E.C."/>
            <person name="Gosai S."/>
            <person name="Prabakaran S."/>
            <person name="Witkowska E."/>
            <person name="Larue G.E."/>
            <person name="Fisher S."/>
            <person name="Freeman R.M."/>
            <person name="Gunawardena J."/>
            <person name="Chu W."/>
            <person name="Stover N.A."/>
            <person name="Gregory B.D."/>
            <person name="Nowacki M."/>
            <person name="Derisi J."/>
            <person name="Roy S.W."/>
            <person name="Marshall W.F."/>
            <person name="Sood P."/>
        </authorList>
    </citation>
    <scope>NUCLEOTIDE SEQUENCE [LARGE SCALE GENOMIC DNA]</scope>
    <source>
        <strain evidence="14">WM001</strain>
    </source>
</reference>
<dbReference type="GO" id="GO:0005737">
    <property type="term" value="C:cytoplasm"/>
    <property type="evidence" value="ECO:0007669"/>
    <property type="project" value="TreeGrafter"/>
</dbReference>
<keyword evidence="6 10" id="KW-0482">Metalloprotease</keyword>
<evidence type="ECO:0000256" key="11">
    <source>
        <dbReference type="SAM" id="SignalP"/>
    </source>
</evidence>
<dbReference type="Proteomes" id="UP000187209">
    <property type="component" value="Unassembled WGS sequence"/>
</dbReference>
<keyword evidence="2" id="KW-0645">Protease</keyword>
<dbReference type="Gene3D" id="3.10.170.20">
    <property type="match status" value="1"/>
</dbReference>
<dbReference type="PANTHER" id="PTHR10942">
    <property type="entry name" value="LEISHMANOLYSIN-LIKE PEPTIDASE"/>
    <property type="match status" value="1"/>
</dbReference>
<evidence type="ECO:0000256" key="8">
    <source>
        <dbReference type="ARBA" id="ARBA00023180"/>
    </source>
</evidence>
<keyword evidence="4" id="KW-0378">Hydrolase</keyword>
<evidence type="ECO:0000313" key="15">
    <source>
        <dbReference type="Proteomes" id="UP000187209"/>
    </source>
</evidence>
<sequence length="513" mass="55580">MISVALFSILIALAFSDQHMCGVRHDRKEDPPQYTSNYRKLTERSSSLGPLRIKYSLINFDLGTSAENLYFQSQIIPAANNWLGSALQVYQLTSPLLMSGVSQCGGVDVPISDQQIGIDNTDVVIYVTTETLTGVNYIAYASACLYQSDSLGNPLAGRITYNQVNYLAYPSFEVRMQVLIHESLHILGFSTSAMSKWRKPDGSLYLASELTTITSIRGTSRPFVITPTVLQTARNAFNCPSLIGAEMDSESSHWSMRAIYNDVMIPHISYPPIFSNVTLALLQDTGWYFVNYSYSQAPIWAKGQGCDIFTNKCITGGVANFPNFCIDSNKGCDSMNLYRSKCNIKTYTTAIPSAYQYFSSIYIGGDDTTFDYCGYKKPLTNGSCQGTSISTSLASSYYGETIGSNSKCFDGTILKVGYTSSTLWHGSCYPTNCSGSSAIITVLGSSGAISVVCPINGGQVTVSGFNGFIVCPAYSVICGDFPCMNACYGRGICVKGTCICNSGYSGPDCSITS</sequence>
<keyword evidence="8" id="KW-0325">Glycoprotein</keyword>
<dbReference type="Gene3D" id="2.10.55.10">
    <property type="entry name" value="Leishmanolysin domain 3"/>
    <property type="match status" value="1"/>
</dbReference>
<dbReference type="FunFam" id="2.10.25.10:FF:000001">
    <property type="entry name" value="Tenascin C"/>
    <property type="match status" value="1"/>
</dbReference>
<evidence type="ECO:0000256" key="6">
    <source>
        <dbReference type="ARBA" id="ARBA00023049"/>
    </source>
</evidence>
<dbReference type="InterPro" id="IPR000742">
    <property type="entry name" value="EGF"/>
</dbReference>
<evidence type="ECO:0000259" key="12">
    <source>
        <dbReference type="PROSITE" id="PS00022"/>
    </source>
</evidence>
<dbReference type="PRINTS" id="PR00782">
    <property type="entry name" value="LSHMANOLYSIN"/>
</dbReference>
<evidence type="ECO:0000313" key="14">
    <source>
        <dbReference type="EMBL" id="OMJ91260.1"/>
    </source>
</evidence>
<comment type="similarity">
    <text evidence="1">Belongs to the peptidase M8 family.</text>
</comment>
<evidence type="ECO:0000256" key="2">
    <source>
        <dbReference type="ARBA" id="ARBA00022670"/>
    </source>
</evidence>
<dbReference type="PROSITE" id="PS01186">
    <property type="entry name" value="EGF_2"/>
    <property type="match status" value="1"/>
</dbReference>
<dbReference type="PROSITE" id="PS00022">
    <property type="entry name" value="EGF_1"/>
    <property type="match status" value="1"/>
</dbReference>
<feature type="binding site" evidence="10">
    <location>
        <position position="181"/>
    </location>
    <ligand>
        <name>Zn(2+)</name>
        <dbReference type="ChEBI" id="CHEBI:29105"/>
        <note>catalytic</note>
    </ligand>
</feature>
<feature type="signal peptide" evidence="11">
    <location>
        <begin position="1"/>
        <end position="16"/>
    </location>
</feature>
<evidence type="ECO:0000256" key="4">
    <source>
        <dbReference type="ARBA" id="ARBA00022801"/>
    </source>
</evidence>
<evidence type="ECO:0000256" key="10">
    <source>
        <dbReference type="PIRSR" id="PIRSR601577-2"/>
    </source>
</evidence>
<dbReference type="InterPro" id="IPR041161">
    <property type="entry name" value="EGF_Tenascin"/>
</dbReference>
<dbReference type="Pfam" id="PF18720">
    <property type="entry name" value="EGF_Tenascin"/>
    <property type="match status" value="1"/>
</dbReference>
<dbReference type="GO" id="GO:0016020">
    <property type="term" value="C:membrane"/>
    <property type="evidence" value="ECO:0007669"/>
    <property type="project" value="InterPro"/>
</dbReference>
<feature type="active site" evidence="9">
    <location>
        <position position="182"/>
    </location>
</feature>
<dbReference type="GO" id="GO:0004222">
    <property type="term" value="F:metalloendopeptidase activity"/>
    <property type="evidence" value="ECO:0007669"/>
    <property type="project" value="InterPro"/>
</dbReference>
<evidence type="ECO:0000256" key="1">
    <source>
        <dbReference type="ARBA" id="ARBA00005860"/>
    </source>
</evidence>
<dbReference type="GO" id="GO:0006508">
    <property type="term" value="P:proteolysis"/>
    <property type="evidence" value="ECO:0007669"/>
    <property type="project" value="UniProtKB-KW"/>
</dbReference>
<feature type="domain" description="EGF-like" evidence="12 13">
    <location>
        <begin position="498"/>
        <end position="509"/>
    </location>
</feature>
<name>A0A1R2CQK4_9CILI</name>
<dbReference type="Pfam" id="PF01457">
    <property type="entry name" value="Peptidase_M8"/>
    <property type="match status" value="1"/>
</dbReference>
<keyword evidence="11" id="KW-0732">Signal</keyword>
<keyword evidence="7" id="KW-1015">Disulfide bond</keyword>
<dbReference type="InterPro" id="IPR001577">
    <property type="entry name" value="Peptidase_M8"/>
</dbReference>
<keyword evidence="15" id="KW-1185">Reference proteome</keyword>
<dbReference type="Gene3D" id="2.10.25.10">
    <property type="entry name" value="Laminin"/>
    <property type="match status" value="1"/>
</dbReference>
<evidence type="ECO:0000256" key="9">
    <source>
        <dbReference type="PIRSR" id="PIRSR601577-1"/>
    </source>
</evidence>
<organism evidence="14 15">
    <name type="scientific">Stentor coeruleus</name>
    <dbReference type="NCBI Taxonomy" id="5963"/>
    <lineage>
        <taxon>Eukaryota</taxon>
        <taxon>Sar</taxon>
        <taxon>Alveolata</taxon>
        <taxon>Ciliophora</taxon>
        <taxon>Postciliodesmatophora</taxon>
        <taxon>Heterotrichea</taxon>
        <taxon>Heterotrichida</taxon>
        <taxon>Stentoridae</taxon>
        <taxon>Stentor</taxon>
    </lineage>
</organism>
<evidence type="ECO:0000256" key="5">
    <source>
        <dbReference type="ARBA" id="ARBA00022833"/>
    </source>
</evidence>
<proteinExistence type="inferred from homology"/>
<dbReference type="PANTHER" id="PTHR10942:SF0">
    <property type="entry name" value="LEISHMANOLYSIN-LIKE PEPTIDASE"/>
    <property type="match status" value="1"/>
</dbReference>
<evidence type="ECO:0000259" key="13">
    <source>
        <dbReference type="PROSITE" id="PS01186"/>
    </source>
</evidence>
<dbReference type="GO" id="GO:0007155">
    <property type="term" value="P:cell adhesion"/>
    <property type="evidence" value="ECO:0007669"/>
    <property type="project" value="InterPro"/>
</dbReference>
<evidence type="ECO:0000256" key="3">
    <source>
        <dbReference type="ARBA" id="ARBA00022723"/>
    </source>
</evidence>
<comment type="caution">
    <text evidence="14">The sequence shown here is derived from an EMBL/GenBank/DDBJ whole genome shotgun (WGS) entry which is preliminary data.</text>
</comment>
<evidence type="ECO:0000256" key="7">
    <source>
        <dbReference type="ARBA" id="ARBA00023157"/>
    </source>
</evidence>
<keyword evidence="5 10" id="KW-0862">Zinc</keyword>
<dbReference type="GO" id="GO:0046872">
    <property type="term" value="F:metal ion binding"/>
    <property type="evidence" value="ECO:0007669"/>
    <property type="project" value="UniProtKB-KW"/>
</dbReference>
<dbReference type="Gene3D" id="3.90.132.10">
    <property type="entry name" value="Leishmanolysin , domain 2"/>
    <property type="match status" value="1"/>
</dbReference>
<dbReference type="AlphaFoldDB" id="A0A1R2CQK4"/>
<feature type="chain" id="PRO_5012729268" description="EGF-like domain-containing protein" evidence="11">
    <location>
        <begin position="17"/>
        <end position="513"/>
    </location>
</feature>
<dbReference type="SUPFAM" id="SSF55486">
    <property type="entry name" value="Metalloproteases ('zincins'), catalytic domain"/>
    <property type="match status" value="1"/>
</dbReference>
<keyword evidence="3 10" id="KW-0479">Metal-binding</keyword>